<name>A0A0S2VZK4_9FIRM</name>
<dbReference type="Pfam" id="PF00533">
    <property type="entry name" value="BRCT"/>
    <property type="match status" value="1"/>
</dbReference>
<feature type="binding site" evidence="10">
    <location>
        <begin position="81"/>
        <end position="82"/>
    </location>
    <ligand>
        <name>NAD(+)</name>
        <dbReference type="ChEBI" id="CHEBI:57540"/>
    </ligand>
</feature>
<dbReference type="InterPro" id="IPR010994">
    <property type="entry name" value="RuvA_2-like"/>
</dbReference>
<dbReference type="SUPFAM" id="SSF47781">
    <property type="entry name" value="RuvA domain 2-like"/>
    <property type="match status" value="1"/>
</dbReference>
<dbReference type="STRING" id="1297617.IB211_00109c"/>
<keyword evidence="1 10" id="KW-0436">Ligase</keyword>
<dbReference type="HAMAP" id="MF_01588">
    <property type="entry name" value="DNA_ligase_A"/>
    <property type="match status" value="1"/>
</dbReference>
<dbReference type="GO" id="GO:0006281">
    <property type="term" value="P:DNA repair"/>
    <property type="evidence" value="ECO:0007669"/>
    <property type="project" value="UniProtKB-KW"/>
</dbReference>
<evidence type="ECO:0000256" key="8">
    <source>
        <dbReference type="ARBA" id="ARBA00023211"/>
    </source>
</evidence>
<dbReference type="SUPFAM" id="SSF56091">
    <property type="entry name" value="DNA ligase/mRNA capping enzyme, catalytic domain"/>
    <property type="match status" value="1"/>
</dbReference>
<dbReference type="RefSeq" id="WP_058116764.1">
    <property type="nucleotide sequence ID" value="NZ_CP011307.1"/>
</dbReference>
<keyword evidence="2 10" id="KW-0235">DNA replication</keyword>
<dbReference type="KEGG" id="ibu:IB211_00109c"/>
<keyword evidence="7 10" id="KW-0234">DNA repair</keyword>
<dbReference type="Gene3D" id="3.30.470.30">
    <property type="entry name" value="DNA ligase/mRNA capping enzyme"/>
    <property type="match status" value="1"/>
</dbReference>
<dbReference type="NCBIfam" id="TIGR00575">
    <property type="entry name" value="dnlj"/>
    <property type="match status" value="1"/>
</dbReference>
<dbReference type="AlphaFoldDB" id="A0A0S2VZK4"/>
<comment type="cofactor">
    <cofactor evidence="10">
        <name>Mg(2+)</name>
        <dbReference type="ChEBI" id="CHEBI:18420"/>
    </cofactor>
    <cofactor evidence="10">
        <name>Mn(2+)</name>
        <dbReference type="ChEBI" id="CHEBI:29035"/>
    </cofactor>
</comment>
<dbReference type="Gene3D" id="2.40.50.140">
    <property type="entry name" value="Nucleic acid-binding proteins"/>
    <property type="match status" value="1"/>
</dbReference>
<dbReference type="InterPro" id="IPR013840">
    <property type="entry name" value="DNAligase_N"/>
</dbReference>
<comment type="function">
    <text evidence="10">DNA ligase that catalyzes the formation of phosphodiester linkages between 5'-phosphoryl and 3'-hydroxyl groups in double-stranded DNA using NAD as a coenzyme and as the energy source for the reaction. It is essential for DNA replication and repair of damaged DNA.</text>
</comment>
<dbReference type="Proteomes" id="UP000064844">
    <property type="component" value="Chromosome"/>
</dbReference>
<comment type="similarity">
    <text evidence="10">Belongs to the NAD-dependent DNA ligase family. LigA subfamily.</text>
</comment>
<evidence type="ECO:0000256" key="3">
    <source>
        <dbReference type="ARBA" id="ARBA00022723"/>
    </source>
</evidence>
<comment type="catalytic activity">
    <reaction evidence="9 10">
        <text>NAD(+) + (deoxyribonucleotide)n-3'-hydroxyl + 5'-phospho-(deoxyribonucleotide)m = (deoxyribonucleotide)n+m + AMP + beta-nicotinamide D-nucleotide.</text>
        <dbReference type="EC" id="6.5.1.2"/>
    </reaction>
</comment>
<dbReference type="GO" id="GO:0006260">
    <property type="term" value="P:DNA replication"/>
    <property type="evidence" value="ECO:0007669"/>
    <property type="project" value="UniProtKB-KW"/>
</dbReference>
<comment type="caution">
    <text evidence="10">Lacks conserved residue(s) required for the propagation of feature annotation.</text>
</comment>
<proteinExistence type="inferred from homology"/>
<evidence type="ECO:0000256" key="2">
    <source>
        <dbReference type="ARBA" id="ARBA00022705"/>
    </source>
</evidence>
<dbReference type="SMART" id="SM00292">
    <property type="entry name" value="BRCT"/>
    <property type="match status" value="1"/>
</dbReference>
<dbReference type="InterPro" id="IPR001679">
    <property type="entry name" value="DNA_ligase"/>
</dbReference>
<sequence length="673" mass="76692">MEQNTLMKQRELTDRLNRYRDEYYNQNNPSVSDEVYDRLFDELENLEKETGVQMSNSPTITVGYPAVSKLEKTRHPIPLLSLEKEKDIMELRRFMGEQQTMLMLKLDGLTIKLTYEDGELVEAATRGDGDVGEIVTHNTRAISGIPAYIQYEGRLVVTGEAFIRPSDFERLKTSLVDSNGETYKNGRNLAAGSVRLQDAAVCLERCVTFMPFSVLEGYDDLHRKSDRLRELRTLGFNPCKYLVTKRVLPPAEIEDGIKQLQQYARDADIPIDGIVVTYNDIDYSKSCGRTGHHYKDGLAFKFEDELFQTKLQSIEWTPGRTGEIAPVAVFKPVEIEGCAVSRASLHNLSFIEELELMPGNRILVSKRNMIIPHVEENMNRGGFRLDEVFPHHCPCCGEPTRIHETRGRDENGAERIIKTLFCDNPACETRKLKQFVHFVSKKAMNIEGLSEATLEKLIGRGWIHSYLDLYHLDQHRDEIVCMDGFGEKSWQRLWSAIQQSRNTTFERYVIAMDIPMIGNTASGVLCREFHASLDEFRDAVYAGYDFRQLPDFGDTLHSNIHDWFCKEENFCIWEELQMMMNIQKPETVETQTAGRDNPYTGKTIVVTGKVEPYTRDEMNSLIVSLGATAGSSVTRKTDYLVCGEKAGSKLSKARKLGIPVLTPEEFFRTANVA</sequence>
<dbReference type="Gene3D" id="1.10.287.610">
    <property type="entry name" value="Helix hairpin bin"/>
    <property type="match status" value="1"/>
</dbReference>
<dbReference type="GO" id="GO:0003911">
    <property type="term" value="F:DNA ligase (NAD+) activity"/>
    <property type="evidence" value="ECO:0007669"/>
    <property type="project" value="UniProtKB-UniRule"/>
</dbReference>
<feature type="binding site" evidence="10">
    <location>
        <position position="422"/>
    </location>
    <ligand>
        <name>Zn(2+)</name>
        <dbReference type="ChEBI" id="CHEBI:29105"/>
    </ligand>
</feature>
<evidence type="ECO:0000313" key="12">
    <source>
        <dbReference type="EMBL" id="ALP92505.1"/>
    </source>
</evidence>
<feature type="domain" description="BRCT" evidence="11">
    <location>
        <begin position="594"/>
        <end position="673"/>
    </location>
</feature>
<dbReference type="InterPro" id="IPR012340">
    <property type="entry name" value="NA-bd_OB-fold"/>
</dbReference>
<evidence type="ECO:0000313" key="13">
    <source>
        <dbReference type="Proteomes" id="UP000064844"/>
    </source>
</evidence>
<evidence type="ECO:0000256" key="1">
    <source>
        <dbReference type="ARBA" id="ARBA00022598"/>
    </source>
</evidence>
<dbReference type="EMBL" id="CP011307">
    <property type="protein sequence ID" value="ALP92505.1"/>
    <property type="molecule type" value="Genomic_DNA"/>
</dbReference>
<reference evidence="13" key="2">
    <citation type="submission" date="2015-04" db="EMBL/GenBank/DDBJ databases">
        <title>A butyrogenic pathway from the amino acid lysine in a human gut commensal.</title>
        <authorList>
            <person name="de Vos W.M."/>
            <person name="Bui N.T.P."/>
            <person name="Plugge C.M."/>
            <person name="Ritari J."/>
        </authorList>
    </citation>
    <scope>NUCLEOTIDE SEQUENCE [LARGE SCALE GENOMIC DNA]</scope>
    <source>
        <strain evidence="13">AF211</strain>
    </source>
</reference>
<keyword evidence="5 10" id="KW-0862">Zinc</keyword>
<dbReference type="Pfam" id="PF01653">
    <property type="entry name" value="DNA_ligase_aden"/>
    <property type="match status" value="1"/>
</dbReference>
<dbReference type="InterPro" id="IPR036420">
    <property type="entry name" value="BRCT_dom_sf"/>
</dbReference>
<dbReference type="SMART" id="SM00532">
    <property type="entry name" value="LIGANc"/>
    <property type="match status" value="1"/>
</dbReference>
<protein>
    <recommendedName>
        <fullName evidence="10">DNA ligase</fullName>
        <ecNumber evidence="10">6.5.1.2</ecNumber>
    </recommendedName>
    <alternativeName>
        <fullName evidence="10">Polydeoxyribonucleotide synthase [NAD(+)]</fullName>
    </alternativeName>
</protein>
<evidence type="ECO:0000256" key="9">
    <source>
        <dbReference type="ARBA" id="ARBA00034005"/>
    </source>
</evidence>
<reference evidence="12 13" key="1">
    <citation type="journal article" date="2015" name="Nat. Commun.">
        <title>Production of butyrate from lysine and the Amadori product fructoselysine by a human gut commensal.</title>
        <authorList>
            <person name="Bui T.P."/>
            <person name="Ritari J."/>
            <person name="Boeren S."/>
            <person name="de Waard P."/>
            <person name="Plugge C.M."/>
            <person name="de Vos W.M."/>
        </authorList>
    </citation>
    <scope>NUCLEOTIDE SEQUENCE [LARGE SCALE GENOMIC DNA]</scope>
    <source>
        <strain evidence="12 13">AF211</strain>
    </source>
</reference>
<keyword evidence="6 10" id="KW-0520">NAD</keyword>
<dbReference type="PIRSF" id="PIRSF001604">
    <property type="entry name" value="LigA"/>
    <property type="match status" value="1"/>
</dbReference>
<dbReference type="InterPro" id="IPR004150">
    <property type="entry name" value="NAD_DNA_ligase_OB"/>
</dbReference>
<dbReference type="InterPro" id="IPR001357">
    <property type="entry name" value="BRCT_dom"/>
</dbReference>
<gene>
    <name evidence="10" type="primary">ligA</name>
    <name evidence="12" type="ORF">IB211_00109c</name>
</gene>
<keyword evidence="10" id="KW-0460">Magnesium</keyword>
<feature type="binding site" evidence="10">
    <location>
        <position position="126"/>
    </location>
    <ligand>
        <name>NAD(+)</name>
        <dbReference type="ChEBI" id="CHEBI:57540"/>
    </ligand>
</feature>
<feature type="binding site" evidence="10">
    <location>
        <begin position="33"/>
        <end position="37"/>
    </location>
    <ligand>
        <name>NAD(+)</name>
        <dbReference type="ChEBI" id="CHEBI:57540"/>
    </ligand>
</feature>
<dbReference type="Pfam" id="PF03120">
    <property type="entry name" value="OB_DNA_ligase"/>
    <property type="match status" value="1"/>
</dbReference>
<evidence type="ECO:0000256" key="6">
    <source>
        <dbReference type="ARBA" id="ARBA00023027"/>
    </source>
</evidence>
<dbReference type="Gene3D" id="1.10.150.20">
    <property type="entry name" value="5' to 3' exonuclease, C-terminal subdomain"/>
    <property type="match status" value="2"/>
</dbReference>
<evidence type="ECO:0000256" key="7">
    <source>
        <dbReference type="ARBA" id="ARBA00023204"/>
    </source>
</evidence>
<accession>A0A0S2VZK4</accession>
<feature type="binding site" evidence="10">
    <location>
        <position position="393"/>
    </location>
    <ligand>
        <name>Zn(2+)</name>
        <dbReference type="ChEBI" id="CHEBI:29105"/>
    </ligand>
</feature>
<feature type="binding site" evidence="10">
    <location>
        <position position="160"/>
    </location>
    <ligand>
        <name>NAD(+)</name>
        <dbReference type="ChEBI" id="CHEBI:57540"/>
    </ligand>
</feature>
<evidence type="ECO:0000256" key="4">
    <source>
        <dbReference type="ARBA" id="ARBA00022763"/>
    </source>
</evidence>
<dbReference type="Gene3D" id="3.40.50.10190">
    <property type="entry name" value="BRCT domain"/>
    <property type="match status" value="1"/>
</dbReference>
<dbReference type="GO" id="GO:0046872">
    <property type="term" value="F:metal ion binding"/>
    <property type="evidence" value="ECO:0007669"/>
    <property type="project" value="UniProtKB-KW"/>
</dbReference>
<dbReference type="SUPFAM" id="SSF52113">
    <property type="entry name" value="BRCT domain"/>
    <property type="match status" value="1"/>
</dbReference>
<dbReference type="EC" id="6.5.1.2" evidence="10"/>
<keyword evidence="4 10" id="KW-0227">DNA damage</keyword>
<dbReference type="PROSITE" id="PS50172">
    <property type="entry name" value="BRCT"/>
    <property type="match status" value="1"/>
</dbReference>
<keyword evidence="8 10" id="KW-0464">Manganese</keyword>
<dbReference type="PATRIC" id="fig|1297617.4.peg.108"/>
<dbReference type="SUPFAM" id="SSF50249">
    <property type="entry name" value="Nucleic acid-binding proteins"/>
    <property type="match status" value="1"/>
</dbReference>
<feature type="binding site" evidence="10">
    <location>
        <position position="301"/>
    </location>
    <ligand>
        <name>NAD(+)</name>
        <dbReference type="ChEBI" id="CHEBI:57540"/>
    </ligand>
</feature>
<dbReference type="CDD" id="cd17748">
    <property type="entry name" value="BRCT_DNA_ligase_like"/>
    <property type="match status" value="1"/>
</dbReference>
<dbReference type="NCBIfam" id="NF005932">
    <property type="entry name" value="PRK07956.1"/>
    <property type="match status" value="1"/>
</dbReference>
<dbReference type="InterPro" id="IPR013839">
    <property type="entry name" value="DNAligase_adenylation"/>
</dbReference>
<evidence type="ECO:0000256" key="10">
    <source>
        <dbReference type="HAMAP-Rule" id="MF_01588"/>
    </source>
</evidence>
<keyword evidence="3 10" id="KW-0479">Metal-binding</keyword>
<keyword evidence="13" id="KW-1185">Reference proteome</keyword>
<organism evidence="12 13">
    <name type="scientific">Intestinimonas butyriciproducens</name>
    <dbReference type="NCBI Taxonomy" id="1297617"/>
    <lineage>
        <taxon>Bacteria</taxon>
        <taxon>Bacillati</taxon>
        <taxon>Bacillota</taxon>
        <taxon>Clostridia</taxon>
        <taxon>Eubacteriales</taxon>
        <taxon>Intestinimonas</taxon>
    </lineage>
</organism>
<evidence type="ECO:0000256" key="5">
    <source>
        <dbReference type="ARBA" id="ARBA00022833"/>
    </source>
</evidence>
<feature type="active site" description="N6-AMP-lysine intermediate" evidence="10">
    <location>
        <position position="105"/>
    </location>
</feature>
<feature type="binding site" evidence="10">
    <location>
        <position position="427"/>
    </location>
    <ligand>
        <name>Zn(2+)</name>
        <dbReference type="ChEBI" id="CHEBI:29105"/>
    </ligand>
</feature>
<evidence type="ECO:0000259" key="11">
    <source>
        <dbReference type="PROSITE" id="PS50172"/>
    </source>
</evidence>
<feature type="binding site" evidence="10">
    <location>
        <position position="396"/>
    </location>
    <ligand>
        <name>Zn(2+)</name>
        <dbReference type="ChEBI" id="CHEBI:29105"/>
    </ligand>
</feature>